<accession>A0ACB1AVS7</accession>
<proteinExistence type="predicted"/>
<gene>
    <name evidence="1" type="ORF">MENTE1834_LOCUS42387</name>
</gene>
<name>A0ACB1AVS7_MELEN</name>
<evidence type="ECO:0000313" key="2">
    <source>
        <dbReference type="Proteomes" id="UP001497535"/>
    </source>
</evidence>
<dbReference type="EMBL" id="CAVMJV010000110">
    <property type="protein sequence ID" value="CAK5101829.1"/>
    <property type="molecule type" value="Genomic_DNA"/>
</dbReference>
<evidence type="ECO:0000313" key="1">
    <source>
        <dbReference type="EMBL" id="CAK5101829.1"/>
    </source>
</evidence>
<reference evidence="1" key="1">
    <citation type="submission" date="2023-11" db="EMBL/GenBank/DDBJ databases">
        <authorList>
            <person name="Poullet M."/>
        </authorList>
    </citation>
    <scope>NUCLEOTIDE SEQUENCE</scope>
    <source>
        <strain evidence="1">E1834</strain>
    </source>
</reference>
<keyword evidence="2" id="KW-1185">Reference proteome</keyword>
<comment type="caution">
    <text evidence="1">The sequence shown here is derived from an EMBL/GenBank/DDBJ whole genome shotgun (WGS) entry which is preliminary data.</text>
</comment>
<organism evidence="1 2">
    <name type="scientific">Meloidogyne enterolobii</name>
    <name type="common">Root-knot nematode worm</name>
    <name type="synonym">Meloidogyne mayaguensis</name>
    <dbReference type="NCBI Taxonomy" id="390850"/>
    <lineage>
        <taxon>Eukaryota</taxon>
        <taxon>Metazoa</taxon>
        <taxon>Ecdysozoa</taxon>
        <taxon>Nematoda</taxon>
        <taxon>Chromadorea</taxon>
        <taxon>Rhabditida</taxon>
        <taxon>Tylenchina</taxon>
        <taxon>Tylenchomorpha</taxon>
        <taxon>Tylenchoidea</taxon>
        <taxon>Meloidogynidae</taxon>
        <taxon>Meloidogyninae</taxon>
        <taxon>Meloidogyne</taxon>
    </lineage>
</organism>
<dbReference type="Proteomes" id="UP001497535">
    <property type="component" value="Unassembled WGS sequence"/>
</dbReference>
<sequence length="153" mass="18381">MATPRHIYVIRHCEREDDVNRVWYFNSHFTRDNPPLSERGLVQANDLNQEFKKIHIDYCFSSPYERCIQTSAKILEGRSNCLINVEPGFLELGSLERSGQRMKKIENWLQDIRISIYAISRYIFRQQRKRFGSLMFLIRWRLCVFFGVPRVFN</sequence>
<protein>
    <submittedName>
        <fullName evidence="1">Uncharacterized protein</fullName>
    </submittedName>
</protein>